<dbReference type="CDD" id="cd19717">
    <property type="entry name" value="bHLH_TS_NGN2_ATOH4"/>
    <property type="match status" value="1"/>
</dbReference>
<dbReference type="GeneID" id="101570203"/>
<name>A0A6P3EMJ2_OCTDE</name>
<organism evidence="11 12">
    <name type="scientific">Octodon degus</name>
    <name type="common">Degu</name>
    <name type="synonym">Sciurus degus</name>
    <dbReference type="NCBI Taxonomy" id="10160"/>
    <lineage>
        <taxon>Eukaryota</taxon>
        <taxon>Metazoa</taxon>
        <taxon>Chordata</taxon>
        <taxon>Craniata</taxon>
        <taxon>Vertebrata</taxon>
        <taxon>Euteleostomi</taxon>
        <taxon>Mammalia</taxon>
        <taxon>Eutheria</taxon>
        <taxon>Euarchontoglires</taxon>
        <taxon>Glires</taxon>
        <taxon>Rodentia</taxon>
        <taxon>Hystricomorpha</taxon>
        <taxon>Octodontidae</taxon>
        <taxon>Octodon</taxon>
    </lineage>
</organism>
<dbReference type="GO" id="GO:0030900">
    <property type="term" value="P:forebrain development"/>
    <property type="evidence" value="ECO:0007669"/>
    <property type="project" value="TreeGrafter"/>
</dbReference>
<evidence type="ECO:0000313" key="12">
    <source>
        <dbReference type="RefSeq" id="XP_004626808.1"/>
    </source>
</evidence>
<dbReference type="CTD" id="63973"/>
<evidence type="ECO:0000256" key="1">
    <source>
        <dbReference type="ARBA" id="ARBA00022473"/>
    </source>
</evidence>
<reference evidence="12" key="1">
    <citation type="submission" date="2025-08" db="UniProtKB">
        <authorList>
            <consortium name="RefSeq"/>
        </authorList>
    </citation>
    <scope>IDENTIFICATION</scope>
</reference>
<dbReference type="Proteomes" id="UP000515203">
    <property type="component" value="Unplaced"/>
</dbReference>
<evidence type="ECO:0000256" key="2">
    <source>
        <dbReference type="ARBA" id="ARBA00022782"/>
    </source>
</evidence>
<sequence length="253" mass="26406">MFVKSETLELKEEEEVLVLLGAASPASAALTPLSSSADEDEDEERGVRGGARGAGPGAAGTGGCGPARLPGLGLECKRRSQRSRAASRGAKTAETAQRIKRTRRLKANNRERNRMHNLNAALDALREVLPTFPEDAKLTKIETLRFAHNYIWALTETLRLAEHCGAGLPGALFPEVSGAAPRSGGDSPSPAPTWSCTASPAPSSAASSSSTSPHSCTLSPGSPAGSDLDYWPPPADKQCYAPHLPLTGDCLGP</sequence>
<dbReference type="FunFam" id="4.10.280.10:FF:000006">
    <property type="entry name" value="Neurogenic differentiation factor"/>
    <property type="match status" value="1"/>
</dbReference>
<keyword evidence="5" id="KW-0238">DNA-binding</keyword>
<dbReference type="PROSITE" id="PS50888">
    <property type="entry name" value="BHLH"/>
    <property type="match status" value="1"/>
</dbReference>
<keyword evidence="4" id="KW-0805">Transcription regulation</keyword>
<gene>
    <name evidence="12" type="primary">Neurog2</name>
</gene>
<feature type="compositionally biased region" description="Low complexity" evidence="9">
    <location>
        <begin position="27"/>
        <end position="36"/>
    </location>
</feature>
<proteinExistence type="predicted"/>
<evidence type="ECO:0000256" key="6">
    <source>
        <dbReference type="ARBA" id="ARBA00023159"/>
    </source>
</evidence>
<evidence type="ECO:0000256" key="9">
    <source>
        <dbReference type="SAM" id="MobiDB-lite"/>
    </source>
</evidence>
<accession>A0A6P3EMJ2</accession>
<feature type="region of interest" description="Disordered" evidence="9">
    <location>
        <begin position="178"/>
        <end position="230"/>
    </location>
</feature>
<dbReference type="GO" id="GO:0005634">
    <property type="term" value="C:nucleus"/>
    <property type="evidence" value="ECO:0007669"/>
    <property type="project" value="TreeGrafter"/>
</dbReference>
<feature type="domain" description="BHLH" evidence="10">
    <location>
        <begin position="102"/>
        <end position="154"/>
    </location>
</feature>
<protein>
    <submittedName>
        <fullName evidence="12">Neurogenin-2</fullName>
    </submittedName>
</protein>
<dbReference type="Pfam" id="PF00010">
    <property type="entry name" value="HLH"/>
    <property type="match status" value="1"/>
</dbReference>
<dbReference type="InterPro" id="IPR036638">
    <property type="entry name" value="HLH_DNA-bd_sf"/>
</dbReference>
<keyword evidence="2" id="KW-0221">Differentiation</keyword>
<dbReference type="SMART" id="SM00353">
    <property type="entry name" value="HLH"/>
    <property type="match status" value="1"/>
</dbReference>
<dbReference type="InterPro" id="IPR050359">
    <property type="entry name" value="bHLH_transcription_factors"/>
</dbReference>
<evidence type="ECO:0000256" key="3">
    <source>
        <dbReference type="ARBA" id="ARBA00022902"/>
    </source>
</evidence>
<keyword evidence="3" id="KW-0524">Neurogenesis</keyword>
<dbReference type="InterPro" id="IPR032655">
    <property type="entry name" value="Ngn-2_bHLH"/>
</dbReference>
<dbReference type="RefSeq" id="XP_004626808.1">
    <property type="nucleotide sequence ID" value="XM_004626751.2"/>
</dbReference>
<keyword evidence="1" id="KW-0217">Developmental protein</keyword>
<dbReference type="GO" id="GO:0070888">
    <property type="term" value="F:E-box binding"/>
    <property type="evidence" value="ECO:0007669"/>
    <property type="project" value="TreeGrafter"/>
</dbReference>
<keyword evidence="11" id="KW-1185">Reference proteome</keyword>
<dbReference type="OMA" id="GLVHECK"/>
<evidence type="ECO:0000256" key="5">
    <source>
        <dbReference type="ARBA" id="ARBA00023125"/>
    </source>
</evidence>
<evidence type="ECO:0000259" key="10">
    <source>
        <dbReference type="PROSITE" id="PS50888"/>
    </source>
</evidence>
<evidence type="ECO:0000256" key="8">
    <source>
        <dbReference type="ARBA" id="ARBA00023242"/>
    </source>
</evidence>
<dbReference type="FunCoup" id="A0A6P3EMJ2">
    <property type="interactions" value="887"/>
</dbReference>
<dbReference type="GO" id="GO:0000981">
    <property type="term" value="F:DNA-binding transcription factor activity, RNA polymerase II-specific"/>
    <property type="evidence" value="ECO:0007669"/>
    <property type="project" value="TreeGrafter"/>
</dbReference>
<dbReference type="GO" id="GO:0046983">
    <property type="term" value="F:protein dimerization activity"/>
    <property type="evidence" value="ECO:0007669"/>
    <property type="project" value="InterPro"/>
</dbReference>
<dbReference type="Gene3D" id="4.10.280.10">
    <property type="entry name" value="Helix-loop-helix DNA-binding domain"/>
    <property type="match status" value="1"/>
</dbReference>
<dbReference type="InterPro" id="IPR011598">
    <property type="entry name" value="bHLH_dom"/>
</dbReference>
<keyword evidence="7" id="KW-0804">Transcription</keyword>
<dbReference type="SUPFAM" id="SSF47459">
    <property type="entry name" value="HLH, helix-loop-helix DNA-binding domain"/>
    <property type="match status" value="1"/>
</dbReference>
<feature type="region of interest" description="Disordered" evidence="9">
    <location>
        <begin position="27"/>
        <end position="97"/>
    </location>
</feature>
<dbReference type="OrthoDB" id="5969565at2759"/>
<feature type="compositionally biased region" description="Gly residues" evidence="9">
    <location>
        <begin position="48"/>
        <end position="65"/>
    </location>
</feature>
<dbReference type="AlphaFoldDB" id="A0A6P3EMJ2"/>
<keyword evidence="6" id="KW-0010">Activator</keyword>
<dbReference type="GO" id="GO:0061564">
    <property type="term" value="P:axon development"/>
    <property type="evidence" value="ECO:0007669"/>
    <property type="project" value="TreeGrafter"/>
</dbReference>
<feature type="compositionally biased region" description="Low complexity" evidence="9">
    <location>
        <begin position="192"/>
        <end position="220"/>
    </location>
</feature>
<evidence type="ECO:0000313" key="11">
    <source>
        <dbReference type="Proteomes" id="UP000515203"/>
    </source>
</evidence>
<keyword evidence="8" id="KW-0539">Nucleus</keyword>
<dbReference type="PANTHER" id="PTHR19290:SF171">
    <property type="entry name" value="NEUROGENIN-2"/>
    <property type="match status" value="1"/>
</dbReference>
<evidence type="ECO:0000256" key="4">
    <source>
        <dbReference type="ARBA" id="ARBA00023015"/>
    </source>
</evidence>
<dbReference type="GO" id="GO:0045944">
    <property type="term" value="P:positive regulation of transcription by RNA polymerase II"/>
    <property type="evidence" value="ECO:0007669"/>
    <property type="project" value="TreeGrafter"/>
</dbReference>
<evidence type="ECO:0000256" key="7">
    <source>
        <dbReference type="ARBA" id="ARBA00023163"/>
    </source>
</evidence>
<dbReference type="GO" id="GO:0007423">
    <property type="term" value="P:sensory organ development"/>
    <property type="evidence" value="ECO:0007669"/>
    <property type="project" value="TreeGrafter"/>
</dbReference>
<dbReference type="PANTHER" id="PTHR19290">
    <property type="entry name" value="BASIC HELIX-LOOP-HELIX PROTEIN NEUROGENIN-RELATED"/>
    <property type="match status" value="1"/>
</dbReference>
<dbReference type="InParanoid" id="A0A6P3EMJ2"/>